<dbReference type="PROSITE" id="PS50600">
    <property type="entry name" value="ULP_PROTEASE"/>
    <property type="match status" value="1"/>
</dbReference>
<gene>
    <name evidence="5" type="primary">ulp2</name>
    <name evidence="5" type="ORF">SPIL2461_LOCUS5413</name>
</gene>
<dbReference type="AlphaFoldDB" id="A0A812M781"/>
<reference evidence="5" key="1">
    <citation type="submission" date="2021-02" db="EMBL/GenBank/DDBJ databases">
        <authorList>
            <person name="Dougan E. K."/>
            <person name="Rhodes N."/>
            <person name="Thang M."/>
            <person name="Chan C."/>
        </authorList>
    </citation>
    <scope>NUCLEOTIDE SEQUENCE</scope>
</reference>
<proteinExistence type="inferred from homology"/>
<keyword evidence="6" id="KW-1185">Reference proteome</keyword>
<dbReference type="SUPFAM" id="SSF54001">
    <property type="entry name" value="Cysteine proteinases"/>
    <property type="match status" value="1"/>
</dbReference>
<dbReference type="InterPro" id="IPR038765">
    <property type="entry name" value="Papain-like_cys_pep_sf"/>
</dbReference>
<keyword evidence="2" id="KW-0645">Protease</keyword>
<dbReference type="GO" id="GO:0008234">
    <property type="term" value="F:cysteine-type peptidase activity"/>
    <property type="evidence" value="ECO:0007669"/>
    <property type="project" value="InterPro"/>
</dbReference>
<comment type="caution">
    <text evidence="5">The sequence shown here is derived from an EMBL/GenBank/DDBJ whole genome shotgun (WGS) entry which is preliminary data.</text>
</comment>
<evidence type="ECO:0000256" key="2">
    <source>
        <dbReference type="ARBA" id="ARBA00022670"/>
    </source>
</evidence>
<evidence type="ECO:0000256" key="3">
    <source>
        <dbReference type="ARBA" id="ARBA00022801"/>
    </source>
</evidence>
<name>A0A812M781_SYMPI</name>
<sequence>LTLPPSRGLVAPQAVGDAQLWLQDDSLFLRCLFDEEQEEEEEEDELIVPLSGVSDVDVKADGQFVILSLSPPLAPTGFAVDFMAEGHRIATLTLSPYMEELRPVLATLMTWLRHLTVRGPRSLGLSPRPAVESFSLRYQGTVLEERDLDLLEDEQWLNDTIMDFFMRLAIDVAAPSKLQEQLYVAKTQFFTRLTACGASSGEKGWENVKTWTRSVSGGVASQKVLIYPVNEGNLHWCVFFVCHPHRAIELADSSEEHPVARNISELSEERLCQCVGMHWYAQSAC</sequence>
<dbReference type="Gene3D" id="3.40.395.10">
    <property type="entry name" value="Adenoviral Proteinase, Chain A"/>
    <property type="match status" value="1"/>
</dbReference>
<dbReference type="Pfam" id="PF02902">
    <property type="entry name" value="Peptidase_C48"/>
    <property type="match status" value="1"/>
</dbReference>
<feature type="domain" description="Ubiquitin-like protease family profile" evidence="4">
    <location>
        <begin position="141"/>
        <end position="285"/>
    </location>
</feature>
<evidence type="ECO:0000313" key="6">
    <source>
        <dbReference type="Proteomes" id="UP000649617"/>
    </source>
</evidence>
<dbReference type="Proteomes" id="UP000649617">
    <property type="component" value="Unassembled WGS sequence"/>
</dbReference>
<keyword evidence="3" id="KW-0378">Hydrolase</keyword>
<comment type="similarity">
    <text evidence="1">Belongs to the peptidase C48 family.</text>
</comment>
<dbReference type="GO" id="GO:0006508">
    <property type="term" value="P:proteolysis"/>
    <property type="evidence" value="ECO:0007669"/>
    <property type="project" value="UniProtKB-KW"/>
</dbReference>
<protein>
    <submittedName>
        <fullName evidence="5">Ulp2 protein</fullName>
    </submittedName>
</protein>
<dbReference type="EMBL" id="CAJNIZ010007646">
    <property type="protein sequence ID" value="CAE7259887.1"/>
    <property type="molecule type" value="Genomic_DNA"/>
</dbReference>
<dbReference type="OrthoDB" id="286107at2759"/>
<organism evidence="5 6">
    <name type="scientific">Symbiodinium pilosum</name>
    <name type="common">Dinoflagellate</name>
    <dbReference type="NCBI Taxonomy" id="2952"/>
    <lineage>
        <taxon>Eukaryota</taxon>
        <taxon>Sar</taxon>
        <taxon>Alveolata</taxon>
        <taxon>Dinophyceae</taxon>
        <taxon>Suessiales</taxon>
        <taxon>Symbiodiniaceae</taxon>
        <taxon>Symbiodinium</taxon>
    </lineage>
</organism>
<evidence type="ECO:0000256" key="1">
    <source>
        <dbReference type="ARBA" id="ARBA00005234"/>
    </source>
</evidence>
<accession>A0A812M781</accession>
<evidence type="ECO:0000313" key="5">
    <source>
        <dbReference type="EMBL" id="CAE7259887.1"/>
    </source>
</evidence>
<dbReference type="InterPro" id="IPR003653">
    <property type="entry name" value="Peptidase_C48_C"/>
</dbReference>
<feature type="non-terminal residue" evidence="5">
    <location>
        <position position="1"/>
    </location>
</feature>
<evidence type="ECO:0000259" key="4">
    <source>
        <dbReference type="PROSITE" id="PS50600"/>
    </source>
</evidence>